<evidence type="ECO:0000259" key="5">
    <source>
        <dbReference type="PROSITE" id="PS51296"/>
    </source>
</evidence>
<dbReference type="Proteomes" id="UP001196068">
    <property type="component" value="Unassembled WGS sequence"/>
</dbReference>
<reference evidence="6" key="1">
    <citation type="submission" date="2020-01" db="EMBL/GenBank/DDBJ databases">
        <authorList>
            <person name="Rat A."/>
        </authorList>
    </citation>
    <scope>NUCLEOTIDE SEQUENCE</scope>
    <source>
        <strain evidence="6">LMG 28251</strain>
    </source>
</reference>
<evidence type="ECO:0000313" key="6">
    <source>
        <dbReference type="EMBL" id="MBR0653980.1"/>
    </source>
</evidence>
<dbReference type="Pfam" id="PF00355">
    <property type="entry name" value="Rieske"/>
    <property type="match status" value="1"/>
</dbReference>
<keyword evidence="7" id="KW-1185">Reference proteome</keyword>
<dbReference type="GO" id="GO:0051537">
    <property type="term" value="F:2 iron, 2 sulfur cluster binding"/>
    <property type="evidence" value="ECO:0007669"/>
    <property type="project" value="UniProtKB-KW"/>
</dbReference>
<dbReference type="EMBL" id="JAAEDH010000002">
    <property type="protein sequence ID" value="MBR0653980.1"/>
    <property type="molecule type" value="Genomic_DNA"/>
</dbReference>
<keyword evidence="3" id="KW-0408">Iron</keyword>
<dbReference type="AlphaFoldDB" id="A0AAF1JUG5"/>
<evidence type="ECO:0000313" key="7">
    <source>
        <dbReference type="Proteomes" id="UP001196068"/>
    </source>
</evidence>
<dbReference type="SUPFAM" id="SSF50022">
    <property type="entry name" value="ISP domain"/>
    <property type="match status" value="1"/>
</dbReference>
<organism evidence="6 7">
    <name type="scientific">Plastoroseomonas arctica</name>
    <dbReference type="NCBI Taxonomy" id="1509237"/>
    <lineage>
        <taxon>Bacteria</taxon>
        <taxon>Pseudomonadati</taxon>
        <taxon>Pseudomonadota</taxon>
        <taxon>Alphaproteobacteria</taxon>
        <taxon>Acetobacterales</taxon>
        <taxon>Acetobacteraceae</taxon>
        <taxon>Plastoroseomonas</taxon>
    </lineage>
</organism>
<evidence type="ECO:0000256" key="1">
    <source>
        <dbReference type="ARBA" id="ARBA00022714"/>
    </source>
</evidence>
<keyword evidence="1" id="KW-0001">2Fe-2S</keyword>
<dbReference type="Gene3D" id="2.102.10.10">
    <property type="entry name" value="Rieske [2Fe-2S] iron-sulphur domain"/>
    <property type="match status" value="1"/>
</dbReference>
<name>A0AAF1JUG5_9PROT</name>
<evidence type="ECO:0000256" key="4">
    <source>
        <dbReference type="ARBA" id="ARBA00023014"/>
    </source>
</evidence>
<dbReference type="InterPro" id="IPR036922">
    <property type="entry name" value="Rieske_2Fe-2S_sf"/>
</dbReference>
<keyword evidence="4" id="KW-0411">Iron-sulfur</keyword>
<sequence>MAEARARAWAAAPRPKPEPVELGPVAALLPRLPLVVAFAERPFRVVALEDGALVAHSTICPHWLGPLEDAPVEDGCAIRCPWHGWRFDARTGASLDGHRARLAPAPRVAVAADGMVTLVPADG</sequence>
<dbReference type="InterPro" id="IPR017941">
    <property type="entry name" value="Rieske_2Fe-2S"/>
</dbReference>
<comment type="caution">
    <text evidence="6">The sequence shown here is derived from an EMBL/GenBank/DDBJ whole genome shotgun (WGS) entry which is preliminary data.</text>
</comment>
<dbReference type="CDD" id="cd03467">
    <property type="entry name" value="Rieske"/>
    <property type="match status" value="1"/>
</dbReference>
<reference evidence="6" key="2">
    <citation type="journal article" date="2021" name="Syst. Appl. Microbiol.">
        <title>Roseomonas hellenica sp. nov., isolated from roots of wild-growing Alkanna tinctoria.</title>
        <authorList>
            <person name="Rat A."/>
            <person name="Naranjo H.D."/>
            <person name="Lebbe L."/>
            <person name="Cnockaert M."/>
            <person name="Krigas N."/>
            <person name="Grigoriadou K."/>
            <person name="Maloupa E."/>
            <person name="Willems A."/>
        </authorList>
    </citation>
    <scope>NUCLEOTIDE SEQUENCE</scope>
    <source>
        <strain evidence="6">LMG 28251</strain>
    </source>
</reference>
<evidence type="ECO:0000256" key="2">
    <source>
        <dbReference type="ARBA" id="ARBA00022723"/>
    </source>
</evidence>
<dbReference type="GO" id="GO:0046872">
    <property type="term" value="F:metal ion binding"/>
    <property type="evidence" value="ECO:0007669"/>
    <property type="project" value="UniProtKB-KW"/>
</dbReference>
<evidence type="ECO:0000256" key="3">
    <source>
        <dbReference type="ARBA" id="ARBA00023004"/>
    </source>
</evidence>
<dbReference type="PROSITE" id="PS51296">
    <property type="entry name" value="RIESKE"/>
    <property type="match status" value="1"/>
</dbReference>
<protein>
    <submittedName>
        <fullName evidence="6">Rieske 2Fe-2S domain-containing protein</fullName>
    </submittedName>
</protein>
<proteinExistence type="predicted"/>
<keyword evidence="2" id="KW-0479">Metal-binding</keyword>
<accession>A0AAF1JUG5</accession>
<gene>
    <name evidence="6" type="ORF">GXW79_02695</name>
</gene>
<feature type="domain" description="Rieske" evidence="5">
    <location>
        <begin position="20"/>
        <end position="117"/>
    </location>
</feature>